<sequence length="68" mass="7377">MRDNNLLGTPGEVTEDELFNRLQQIKDGPDQPNNNTPSTDVGEEPAVQPESSEDPAGGDSLLDWLNTP</sequence>
<dbReference type="Proteomes" id="UP001153269">
    <property type="component" value="Unassembled WGS sequence"/>
</dbReference>
<organism evidence="3 4">
    <name type="scientific">Pleuronectes platessa</name>
    <name type="common">European plaice</name>
    <dbReference type="NCBI Taxonomy" id="8262"/>
    <lineage>
        <taxon>Eukaryota</taxon>
        <taxon>Metazoa</taxon>
        <taxon>Chordata</taxon>
        <taxon>Craniata</taxon>
        <taxon>Vertebrata</taxon>
        <taxon>Euteleostomi</taxon>
        <taxon>Actinopterygii</taxon>
        <taxon>Neopterygii</taxon>
        <taxon>Teleostei</taxon>
        <taxon>Neoteleostei</taxon>
        <taxon>Acanthomorphata</taxon>
        <taxon>Carangaria</taxon>
        <taxon>Pleuronectiformes</taxon>
        <taxon>Pleuronectoidei</taxon>
        <taxon>Pleuronectidae</taxon>
        <taxon>Pleuronectes</taxon>
    </lineage>
</organism>
<name>A0A9N7VT36_PLEPL</name>
<evidence type="ECO:0000256" key="1">
    <source>
        <dbReference type="SAM" id="MobiDB-lite"/>
    </source>
</evidence>
<dbReference type="InterPro" id="IPR058896">
    <property type="entry name" value="RNF6/12_N"/>
</dbReference>
<keyword evidence="4" id="KW-1185">Reference proteome</keyword>
<proteinExistence type="predicted"/>
<evidence type="ECO:0000313" key="4">
    <source>
        <dbReference type="Proteomes" id="UP001153269"/>
    </source>
</evidence>
<dbReference type="EMBL" id="CADEAL010004402">
    <property type="protein sequence ID" value="CAB1458797.1"/>
    <property type="molecule type" value="Genomic_DNA"/>
</dbReference>
<gene>
    <name evidence="3" type="ORF">PLEPLA_LOCUS46630</name>
</gene>
<dbReference type="AlphaFoldDB" id="A0A9N7VT36"/>
<dbReference type="Pfam" id="PF25914">
    <property type="entry name" value="RNF6_N"/>
    <property type="match status" value="1"/>
</dbReference>
<protein>
    <recommendedName>
        <fullName evidence="2">E3 ubiquitin-protein ligase RNF6/12 N-terminal domain-containing protein</fullName>
    </recommendedName>
</protein>
<reference evidence="3" key="1">
    <citation type="submission" date="2020-03" db="EMBL/GenBank/DDBJ databases">
        <authorList>
            <person name="Weist P."/>
        </authorList>
    </citation>
    <scope>NUCLEOTIDE SEQUENCE</scope>
</reference>
<comment type="caution">
    <text evidence="3">The sequence shown here is derived from an EMBL/GenBank/DDBJ whole genome shotgun (WGS) entry which is preliminary data.</text>
</comment>
<feature type="region of interest" description="Disordered" evidence="1">
    <location>
        <begin position="24"/>
        <end position="68"/>
    </location>
</feature>
<evidence type="ECO:0000259" key="2">
    <source>
        <dbReference type="Pfam" id="PF25914"/>
    </source>
</evidence>
<feature type="domain" description="E3 ubiquitin-protein ligase RNF6/12 N-terminal" evidence="2">
    <location>
        <begin position="1"/>
        <end position="29"/>
    </location>
</feature>
<evidence type="ECO:0000313" key="3">
    <source>
        <dbReference type="EMBL" id="CAB1458797.1"/>
    </source>
</evidence>
<accession>A0A9N7VT36</accession>